<dbReference type="GO" id="GO:0003989">
    <property type="term" value="F:acetyl-CoA carboxylase activity"/>
    <property type="evidence" value="ECO:0007669"/>
    <property type="project" value="UniProtKB-EC"/>
</dbReference>
<dbReference type="InterPro" id="IPR029045">
    <property type="entry name" value="ClpP/crotonase-like_dom_sf"/>
</dbReference>
<accession>A0ABX0TLW9</accession>
<feature type="domain" description="CoA carboxyltransferase C-terminal" evidence="3">
    <location>
        <begin position="249"/>
        <end position="493"/>
    </location>
</feature>
<evidence type="ECO:0000259" key="2">
    <source>
        <dbReference type="PROSITE" id="PS50980"/>
    </source>
</evidence>
<protein>
    <submittedName>
        <fullName evidence="4">Acetyl-CoA carboxylase carboxyl transferase subunit beta</fullName>
        <ecNumber evidence="4">6.4.1.2</ecNumber>
    </submittedName>
</protein>
<reference evidence="4 5" key="1">
    <citation type="submission" date="2020-03" db="EMBL/GenBank/DDBJ databases">
        <title>Genomic Encyclopedia of Type Strains, Phase III (KMG-III): the genomes of soil and plant-associated and newly described type strains.</title>
        <authorList>
            <person name="Whitman W."/>
        </authorList>
    </citation>
    <scope>NUCLEOTIDE SEQUENCE [LARGE SCALE GENOMIC DNA]</scope>
    <source>
        <strain evidence="4 5">CECT 4207</strain>
    </source>
</reference>
<evidence type="ECO:0000256" key="1">
    <source>
        <dbReference type="ARBA" id="ARBA00022679"/>
    </source>
</evidence>
<name>A0ABX0TLW9_9MICC</name>
<dbReference type="PRINTS" id="PR01070">
    <property type="entry name" value="ACCCTRFRASEB"/>
</dbReference>
<evidence type="ECO:0000259" key="3">
    <source>
        <dbReference type="PROSITE" id="PS50989"/>
    </source>
</evidence>
<gene>
    <name evidence="4" type="ORF">FHR86_002453</name>
</gene>
<dbReference type="InterPro" id="IPR011762">
    <property type="entry name" value="COA_CT_N"/>
</dbReference>
<dbReference type="Pfam" id="PF01039">
    <property type="entry name" value="Carboxyl_trans"/>
    <property type="match status" value="1"/>
</dbReference>
<sequence>MTVHGLQPGAKAPIIAASELIAAVVDPGSYESWDRPPLHACHGAGYLEALESASQRSGTDEAVLTGVGTIEGRTVVVIAGEFAFLGGSIGLATASRIIGALERATAEGLPVVASPSSGGTRMQEGTPAFLAMALIASAVESHKSAGNPYLVYLRHPTTGGAMASWGSLGHVTFAQPGALLGFLGPRVYESLHGEPFPSGVQMAENLARHGVVDAVVPVDGLRSVLVASLRYGHQNAAPDAGADSPHASAALRNLFAARSPEVHQDTAWDVVLRSRDTNRPGLRELLSAAAHDVVLLDRGPITVALASVGEVRCVVVGQDRREQYTGRLIGPRHLAAARRGMRLAEQLGLPLLTVIDTPGAELSPDAEQGGLAREIARCLALLPTLSVPTLAFIAGEGTGGAAIALIPADKIMCAQHAWLAPLAPEGASAILHRDSSRASELARSLRITADDLVACGAVSTVVAEKPDAAAEPTEFCRRAGLMIEENFLDLLTLRRGDHAAVAAVGLA</sequence>
<dbReference type="EMBL" id="JAAOZD010000004">
    <property type="protein sequence ID" value="NIJ02121.1"/>
    <property type="molecule type" value="Genomic_DNA"/>
</dbReference>
<dbReference type="PROSITE" id="PS50980">
    <property type="entry name" value="COA_CT_NTER"/>
    <property type="match status" value="1"/>
</dbReference>
<dbReference type="Proteomes" id="UP000802392">
    <property type="component" value="Unassembled WGS sequence"/>
</dbReference>
<dbReference type="RefSeq" id="WP_167266927.1">
    <property type="nucleotide sequence ID" value="NZ_BAAAVO010000001.1"/>
</dbReference>
<dbReference type="EC" id="6.4.1.2" evidence="4"/>
<dbReference type="Gene3D" id="3.90.226.10">
    <property type="entry name" value="2-enoyl-CoA Hydratase, Chain A, domain 1"/>
    <property type="match status" value="2"/>
</dbReference>
<keyword evidence="1 4" id="KW-0808">Transferase</keyword>
<dbReference type="PANTHER" id="PTHR42995">
    <property type="entry name" value="ACETYL-COENZYME A CARBOXYLASE CARBOXYL TRANSFERASE SUBUNIT BETA, CHLOROPLASTIC"/>
    <property type="match status" value="1"/>
</dbReference>
<evidence type="ECO:0000313" key="4">
    <source>
        <dbReference type="EMBL" id="NIJ02121.1"/>
    </source>
</evidence>
<keyword evidence="4" id="KW-0436">Ligase</keyword>
<dbReference type="PROSITE" id="PS50989">
    <property type="entry name" value="COA_CT_CTER"/>
    <property type="match status" value="1"/>
</dbReference>
<dbReference type="InterPro" id="IPR000438">
    <property type="entry name" value="Acetyl_CoA_COase_Trfase_b_su"/>
</dbReference>
<dbReference type="SUPFAM" id="SSF52096">
    <property type="entry name" value="ClpP/crotonase"/>
    <property type="match status" value="2"/>
</dbReference>
<organism evidence="4 5">
    <name type="scientific">Paenarthrobacter ilicis</name>
    <dbReference type="NCBI Taxonomy" id="43665"/>
    <lineage>
        <taxon>Bacteria</taxon>
        <taxon>Bacillati</taxon>
        <taxon>Actinomycetota</taxon>
        <taxon>Actinomycetes</taxon>
        <taxon>Micrococcales</taxon>
        <taxon>Micrococcaceae</taxon>
        <taxon>Paenarthrobacter</taxon>
    </lineage>
</organism>
<evidence type="ECO:0000313" key="5">
    <source>
        <dbReference type="Proteomes" id="UP000802392"/>
    </source>
</evidence>
<keyword evidence="5" id="KW-1185">Reference proteome</keyword>
<dbReference type="InterPro" id="IPR034733">
    <property type="entry name" value="AcCoA_carboxyl_beta"/>
</dbReference>
<dbReference type="GO" id="GO:0016740">
    <property type="term" value="F:transferase activity"/>
    <property type="evidence" value="ECO:0007669"/>
    <property type="project" value="UniProtKB-KW"/>
</dbReference>
<feature type="domain" description="CoA carboxyltransferase N-terminal" evidence="2">
    <location>
        <begin position="1"/>
        <end position="247"/>
    </location>
</feature>
<proteinExistence type="predicted"/>
<dbReference type="InterPro" id="IPR011763">
    <property type="entry name" value="COA_CT_C"/>
</dbReference>
<dbReference type="PANTHER" id="PTHR42995:SF5">
    <property type="entry name" value="ACETYL-COENZYME A CARBOXYLASE CARBOXYL TRANSFERASE SUBUNIT BETA, CHLOROPLASTIC"/>
    <property type="match status" value="1"/>
</dbReference>
<comment type="caution">
    <text evidence="4">The sequence shown here is derived from an EMBL/GenBank/DDBJ whole genome shotgun (WGS) entry which is preliminary data.</text>
</comment>